<dbReference type="PANTHER" id="PTHR11079:SF202">
    <property type="entry name" value="TRNA-SPECIFIC ADENOSINE DEAMINASE"/>
    <property type="match status" value="1"/>
</dbReference>
<evidence type="ECO:0000256" key="8">
    <source>
        <dbReference type="HAMAP-Rule" id="MF_00972"/>
    </source>
</evidence>
<evidence type="ECO:0000313" key="10">
    <source>
        <dbReference type="EMBL" id="MBB3168808.1"/>
    </source>
</evidence>
<dbReference type="CDD" id="cd01285">
    <property type="entry name" value="nucleoside_deaminase"/>
    <property type="match status" value="1"/>
</dbReference>
<dbReference type="GO" id="GO:0052717">
    <property type="term" value="F:tRNA-specific adenosine-34 deaminase activity"/>
    <property type="evidence" value="ECO:0007669"/>
    <property type="project" value="UniProtKB-UniRule"/>
</dbReference>
<keyword evidence="6 8" id="KW-0862">Zinc</keyword>
<comment type="similarity">
    <text evidence="1">Belongs to the cytidine and deoxycytidylate deaminase family. ADAT2 subfamily.</text>
</comment>
<accession>A0A839UTH8</accession>
<dbReference type="InterPro" id="IPR028883">
    <property type="entry name" value="tRNA_aden_deaminase"/>
</dbReference>
<dbReference type="SUPFAM" id="SSF53927">
    <property type="entry name" value="Cytidine deaminase-like"/>
    <property type="match status" value="1"/>
</dbReference>
<dbReference type="InterPro" id="IPR016193">
    <property type="entry name" value="Cytidine_deaminase-like"/>
</dbReference>
<sequence>MSTDRTQEEWDRHWMAEALIHAQRAAALDEVPVGAVVVKGNQLISAGFNQPISSQDPTAHAEVVALRAAAKVLGNYRMPGTTLYVTLEPCSMCAGAIIHGRVDRLVYAATEPKAGVVHSQEQFFERPYLNHRLAVTSGVEASIASQMLSDFFQLRRQQKREAKLSPDLPDSQ</sequence>
<keyword evidence="5 8" id="KW-0378">Hydrolase</keyword>
<evidence type="ECO:0000256" key="5">
    <source>
        <dbReference type="ARBA" id="ARBA00022801"/>
    </source>
</evidence>
<dbReference type="RefSeq" id="WP_183910324.1">
    <property type="nucleotide sequence ID" value="NZ_JACHXZ010000003.1"/>
</dbReference>
<evidence type="ECO:0000313" key="11">
    <source>
        <dbReference type="Proteomes" id="UP000559987"/>
    </source>
</evidence>
<dbReference type="GO" id="GO:0002100">
    <property type="term" value="P:tRNA wobble adenosine to inosine editing"/>
    <property type="evidence" value="ECO:0007669"/>
    <property type="project" value="UniProtKB-UniRule"/>
</dbReference>
<dbReference type="PROSITE" id="PS00903">
    <property type="entry name" value="CYT_DCMP_DEAMINASES_1"/>
    <property type="match status" value="1"/>
</dbReference>
<keyword evidence="3 8" id="KW-0819">tRNA processing</keyword>
<keyword evidence="4 8" id="KW-0479">Metal-binding</keyword>
<reference evidence="10 11" key="1">
    <citation type="submission" date="2020-08" db="EMBL/GenBank/DDBJ databases">
        <title>Genomic Encyclopedia of Type Strains, Phase III (KMG-III): the genomes of soil and plant-associated and newly described type strains.</title>
        <authorList>
            <person name="Whitman W."/>
        </authorList>
    </citation>
    <scope>NUCLEOTIDE SEQUENCE [LARGE SCALE GENOMIC DNA]</scope>
    <source>
        <strain evidence="10 11">CECT 8571</strain>
    </source>
</reference>
<gene>
    <name evidence="8" type="primary">tadA</name>
    <name evidence="10" type="ORF">FHS30_002016</name>
</gene>
<evidence type="ECO:0000256" key="2">
    <source>
        <dbReference type="ARBA" id="ARBA00011738"/>
    </source>
</evidence>
<feature type="binding site" evidence="8">
    <location>
        <position position="90"/>
    </location>
    <ligand>
        <name>Zn(2+)</name>
        <dbReference type="ChEBI" id="CHEBI:29105"/>
        <note>catalytic</note>
    </ligand>
</feature>
<evidence type="ECO:0000256" key="6">
    <source>
        <dbReference type="ARBA" id="ARBA00022833"/>
    </source>
</evidence>
<dbReference type="Proteomes" id="UP000559987">
    <property type="component" value="Unassembled WGS sequence"/>
</dbReference>
<evidence type="ECO:0000256" key="1">
    <source>
        <dbReference type="ARBA" id="ARBA00010669"/>
    </source>
</evidence>
<evidence type="ECO:0000259" key="9">
    <source>
        <dbReference type="PROSITE" id="PS51747"/>
    </source>
</evidence>
<feature type="domain" description="CMP/dCMP-type deaminase" evidence="9">
    <location>
        <begin position="9"/>
        <end position="136"/>
    </location>
</feature>
<dbReference type="EC" id="3.5.4.33" evidence="8"/>
<comment type="cofactor">
    <cofactor evidence="8">
        <name>Zn(2+)</name>
        <dbReference type="ChEBI" id="CHEBI:29105"/>
    </cofactor>
    <text evidence="8">Binds 1 zinc ion per subunit.</text>
</comment>
<name>A0A839UTH8_9GAMM</name>
<protein>
    <recommendedName>
        <fullName evidence="8">tRNA-specific adenosine deaminase</fullName>
        <ecNumber evidence="8">3.5.4.33</ecNumber>
    </recommendedName>
</protein>
<keyword evidence="11" id="KW-1185">Reference proteome</keyword>
<dbReference type="GO" id="GO:0008270">
    <property type="term" value="F:zinc ion binding"/>
    <property type="evidence" value="ECO:0007669"/>
    <property type="project" value="UniProtKB-UniRule"/>
</dbReference>
<dbReference type="NCBIfam" id="NF008113">
    <property type="entry name" value="PRK10860.1"/>
    <property type="match status" value="1"/>
</dbReference>
<dbReference type="PANTHER" id="PTHR11079">
    <property type="entry name" value="CYTOSINE DEAMINASE FAMILY MEMBER"/>
    <property type="match status" value="1"/>
</dbReference>
<feature type="binding site" evidence="8">
    <location>
        <position position="93"/>
    </location>
    <ligand>
        <name>Zn(2+)</name>
        <dbReference type="ChEBI" id="CHEBI:29105"/>
        <note>catalytic</note>
    </ligand>
</feature>
<dbReference type="InterPro" id="IPR016192">
    <property type="entry name" value="APOBEC/CMP_deaminase_Zn-bd"/>
</dbReference>
<evidence type="ECO:0000256" key="7">
    <source>
        <dbReference type="ARBA" id="ARBA00048045"/>
    </source>
</evidence>
<feature type="binding site" evidence="8">
    <location>
        <position position="60"/>
    </location>
    <ligand>
        <name>Zn(2+)</name>
        <dbReference type="ChEBI" id="CHEBI:29105"/>
        <note>catalytic</note>
    </ligand>
</feature>
<dbReference type="FunFam" id="3.40.140.10:FF:000005">
    <property type="entry name" value="tRNA-specific adenosine deaminase"/>
    <property type="match status" value="1"/>
</dbReference>
<organism evidence="10 11">
    <name type="scientific">Simiduia aestuariiviva</name>
    <dbReference type="NCBI Taxonomy" id="1510459"/>
    <lineage>
        <taxon>Bacteria</taxon>
        <taxon>Pseudomonadati</taxon>
        <taxon>Pseudomonadota</taxon>
        <taxon>Gammaproteobacteria</taxon>
        <taxon>Cellvibrionales</taxon>
        <taxon>Cellvibrionaceae</taxon>
        <taxon>Simiduia</taxon>
    </lineage>
</organism>
<dbReference type="PROSITE" id="PS51747">
    <property type="entry name" value="CYT_DCMP_DEAMINASES_2"/>
    <property type="match status" value="1"/>
</dbReference>
<dbReference type="AlphaFoldDB" id="A0A839UTH8"/>
<dbReference type="Gene3D" id="3.40.140.10">
    <property type="entry name" value="Cytidine Deaminase, domain 2"/>
    <property type="match status" value="1"/>
</dbReference>
<evidence type="ECO:0000256" key="3">
    <source>
        <dbReference type="ARBA" id="ARBA00022694"/>
    </source>
</evidence>
<comment type="catalytic activity">
    <reaction evidence="7 8">
        <text>adenosine(34) in tRNA + H2O + H(+) = inosine(34) in tRNA + NH4(+)</text>
        <dbReference type="Rhea" id="RHEA:43168"/>
        <dbReference type="Rhea" id="RHEA-COMP:10373"/>
        <dbReference type="Rhea" id="RHEA-COMP:10374"/>
        <dbReference type="ChEBI" id="CHEBI:15377"/>
        <dbReference type="ChEBI" id="CHEBI:15378"/>
        <dbReference type="ChEBI" id="CHEBI:28938"/>
        <dbReference type="ChEBI" id="CHEBI:74411"/>
        <dbReference type="ChEBI" id="CHEBI:82852"/>
        <dbReference type="EC" id="3.5.4.33"/>
    </reaction>
</comment>
<feature type="active site" description="Proton donor" evidence="8">
    <location>
        <position position="62"/>
    </location>
</feature>
<dbReference type="EMBL" id="JACHXZ010000003">
    <property type="protein sequence ID" value="MBB3168808.1"/>
    <property type="molecule type" value="Genomic_DNA"/>
</dbReference>
<comment type="caution">
    <text evidence="10">The sequence shown here is derived from an EMBL/GenBank/DDBJ whole genome shotgun (WGS) entry which is preliminary data.</text>
</comment>
<comment type="function">
    <text evidence="8">Catalyzes the deamination of adenosine to inosine at the wobble position 34 of tRNA(Arg2).</text>
</comment>
<proteinExistence type="inferred from homology"/>
<dbReference type="HAMAP" id="MF_00972">
    <property type="entry name" value="tRNA_aden_deaminase"/>
    <property type="match status" value="1"/>
</dbReference>
<dbReference type="InterPro" id="IPR002125">
    <property type="entry name" value="CMP_dCMP_dom"/>
</dbReference>
<dbReference type="Pfam" id="PF00383">
    <property type="entry name" value="dCMP_cyt_deam_1"/>
    <property type="match status" value="1"/>
</dbReference>
<evidence type="ECO:0000256" key="4">
    <source>
        <dbReference type="ARBA" id="ARBA00022723"/>
    </source>
</evidence>
<comment type="subunit">
    <text evidence="2 8">Homodimer.</text>
</comment>